<dbReference type="PANTHER" id="PTHR32305:SF15">
    <property type="entry name" value="PROTEIN RHSA-RELATED"/>
    <property type="match status" value="1"/>
</dbReference>
<dbReference type="SUPFAM" id="SSF49899">
    <property type="entry name" value="Concanavalin A-like lectins/glucanases"/>
    <property type="match status" value="2"/>
</dbReference>
<dbReference type="RefSeq" id="WP_344990169.1">
    <property type="nucleotide sequence ID" value="NZ_BAAAXV010000005.1"/>
</dbReference>
<keyword evidence="4" id="KW-0677">Repeat</keyword>
<feature type="region of interest" description="Disordered" evidence="5">
    <location>
        <begin position="2881"/>
        <end position="2930"/>
    </location>
</feature>
<keyword evidence="10" id="KW-1185">Reference proteome</keyword>
<dbReference type="Pfam" id="PF05593">
    <property type="entry name" value="RHS_repeat"/>
    <property type="match status" value="9"/>
</dbReference>
<dbReference type="Pfam" id="PF20148">
    <property type="entry name" value="DUF6531"/>
    <property type="match status" value="1"/>
</dbReference>
<dbReference type="NCBIfam" id="TIGR03696">
    <property type="entry name" value="Rhs_assc_core"/>
    <property type="match status" value="1"/>
</dbReference>
<evidence type="ECO:0000256" key="1">
    <source>
        <dbReference type="ARBA" id="ARBA00004613"/>
    </source>
</evidence>
<dbReference type="InterPro" id="IPR006530">
    <property type="entry name" value="YD"/>
</dbReference>
<protein>
    <submittedName>
        <fullName evidence="9">LamG-like jellyroll fold domain-containing protein</fullName>
    </submittedName>
</protein>
<comment type="subcellular location">
    <subcellularLocation>
        <location evidence="1">Secreted</location>
    </subcellularLocation>
</comment>
<keyword evidence="3" id="KW-0732">Signal</keyword>
<evidence type="ECO:0000313" key="9">
    <source>
        <dbReference type="EMBL" id="MFB9629645.1"/>
    </source>
</evidence>
<dbReference type="InterPro" id="IPR013320">
    <property type="entry name" value="ConA-like_dom_sf"/>
</dbReference>
<evidence type="ECO:0000313" key="10">
    <source>
        <dbReference type="Proteomes" id="UP001589532"/>
    </source>
</evidence>
<evidence type="ECO:0000259" key="8">
    <source>
        <dbReference type="Pfam" id="PF25023"/>
    </source>
</evidence>
<evidence type="ECO:0000256" key="4">
    <source>
        <dbReference type="ARBA" id="ARBA00022737"/>
    </source>
</evidence>
<dbReference type="CDD" id="cd00110">
    <property type="entry name" value="LamG"/>
    <property type="match status" value="2"/>
</dbReference>
<proteinExistence type="predicted"/>
<comment type="caution">
    <text evidence="9">The sequence shown here is derived from an EMBL/GenBank/DDBJ whole genome shotgun (WGS) entry which is preliminary data.</text>
</comment>
<feature type="domain" description="DUF6531" evidence="6">
    <location>
        <begin position="740"/>
        <end position="813"/>
    </location>
</feature>
<dbReference type="Gene3D" id="2.180.10.10">
    <property type="entry name" value="RHS repeat-associated core"/>
    <property type="match status" value="3"/>
</dbReference>
<dbReference type="Pfam" id="PF25023">
    <property type="entry name" value="TEN_YD-shell"/>
    <property type="match status" value="1"/>
</dbReference>
<dbReference type="InterPro" id="IPR022385">
    <property type="entry name" value="Rhs_assc_core"/>
</dbReference>
<keyword evidence="2" id="KW-0964">Secreted</keyword>
<feature type="domain" description="Carbohydrate-binding module family 96" evidence="7">
    <location>
        <begin position="326"/>
        <end position="411"/>
    </location>
</feature>
<accession>A0ABV5SD97</accession>
<sequence length="3202" mass="337961">MTTLVISVAGQAAHAAPKEPTLPEQRMGSAANRAHQVAADATQARTKLPERAAAKPPKGTVPREAPKSPKPVARLSNTPQRVGKAPGRPGSKAVHGFVAAQSRAVPTLGDATSKVFQNPDHTYTVRTYSRPVRYRTATGEWADIDVNLTGADGRWRQAANDVGVEVADDAADPRLQSLTLDGEHSLSFSLQGAKSTKAKVSGNIAKYRGVLPGTDIQVETTWDGIKESLVLTSRQAATGPWDFPFQAKGLTPRSTSQGVEFVDEQGAVRITVPAGFMRDADGARSDAVQYTLVGDVLRVSADQKWLHAKDRAFPVVVDPSSYVRTTSGAASDTYVDNHSGANHSGSDQLLVGSQDGTKRNNTYINFNLASQIPHAYVTGAALFLYNTLSDSCSANPVTVRAITSSWNVGTIASYPGVTLGDTWGSASFTGGVTCGGAGWAWIGINSAGLSALSDWANGAGNNGLALTADSFKEFASANSANPPYLQVDYSPWRALYAIDSGATIDPPVTANGAGRLPVTVINNGMNSWAPGTVKLGYKVYTTGGSFVGSSTAAATLPATIGNNGSAKVSATIDPLNPGSYQICWDMVANGQFFSDWGVPVWCVSLTVVNLPPQVDSMWPGNGYVESTLTPEFTVTGHDEDEWPGGELNFIFNVCLVSAPDTCPATGLVKGDSNTGAQSASWAVPQGKLKWGEQYMWQALVTDGKNSSPATGWSTFRTVVPQPLVSSHVSDSAGTAAVKGIDPLTGQYSATTTDASLTTAGPALAITRSYSSLNSRSGMFGVGWTTAYDMKIVTDQDLTGNVVVTYPDGRQARFGRNPDGTYAPPEGRSVSLVKTDLAWFLRDKSGGAYVFDPNGRLTAIYDDDQHGEYLTYNGDGTLAKVVNKVSGRGLYFTWTSGLVTSVATDAAQGAPAWTYGYGYGLLAQVCPPGTTTACTKYSYKMVSHYRTSVVDAAPAMYYRLHQSATNETQLFVGQDDAQAVNLAYGAAGAPAGTTDGSATFNGTSSYLRMPYSITDDTTYAAVGMWFKTTKGGVLYGAQMNTLEDSRGPLPWGFLPMLYVGTDGKLHGQMADDGSCGSMASTAAVNDGTWHHVVLTSSGTWQSLYVDGSIVASRSKQIKATHLPYASVGAGYMTTSGWCPAAPTDARGHFTGQIDDPAFYTHPLGPTSVAAQYAAGQYTGALETVKLPSGKLQATLVHDTQNDRVASVTDAGGGQWKVYPAQTQASTEYYPNAVLDARPREYYRLAEYSGTRAASAAYGDGRDTDATYHNVTLGQAAPIFLGTGGDSAAGFNGSSSYLELPDGEIKGGGDLSAELWFKTAKPGVLLAYQAQAITDPAGPQANYTPALYVGTDGKLRGQFWDGAAVAPITTSKTVTDASWHHAVLTASGGTQWLWLDGAVVGTRSKGPVSTVAQNHVYVGAGFIAGNWPARPSDTLGHFTGTIDEVALYWSSLGTDAIEAHYRDVATFGIPATTVLAADPRGKAMVYSYDPKNGGRPTSLYDASGGTTRYGYDLNGNLASVTDPDGHTTQLYNDNRGNPVMKVTCRGPRSCQTSYFTYYLDAGNPLNPRNDKLTGAFDARAGAGNDPAHRTSYTYDISGDLLTVTTPPVGGSADGRTTRYAYTDGTEAAVGGGTVPDGLLASVTTPAGKATRYGYRQNGDLAQVTDPAGLVTKYDNDSAGRPITVTEISDTFPNGVTTSMGYDALNHLTASVGPATTDVISGVKHLPWVIYTYDVDGNVTKVEQTDPTGKDVTRTTIYTYDSAARVSSVKDAEGSTTTYGYDDYGNLTSTVDATGADYRRTYGPTGLLLTTSLANWVGDPLDNDAPKELVLESRAYDPAGRLATVTDAMGRTTRYRYFDDNLVESVWAEGFHNADGTTRDIPLEQNTYDSAGNLIQRISGNGKSTTAYTVDAANRVTEALLDPSGIKRKTTYGYDDDDHVISLVQAQNNAYTWTSFDVDALGRTLSQKVFDGDKWLTTSWTRDQRGLPRTMTDPRDAVTDYTYDEAGRLTTTKAPTVAVEHSGGAPYNVRPTTRSGYNTFGDVVTSEDAEGYRTTITYDGMSRPLALTMPSYTQLGAGATVTAGSTTKYDALGRATSVVDALGHGNTYTYDQLGNVVATTDAAGKQSRSGFDAAGELLWTRDQAGRLTGATYDDLGRRISTTAVDRTPTSAGYTTTYEYDDAGNLTYVTSPSGARSQFGYNAAGEVIVDVNPLVQARWYTRDHAGRVTKVLNPDGTSSTLTYDGAGRATALADLDAAGKQLRSMTIGYDPGSNPVTVNRPGGGVSTYEYDALNRLTGQHEKSTSAHTITTTFGYDAVGNRTRFTDGNGNATSYAYNPWNLQTAMLVPATTAYTTLADRRTITDYDAAGRPVQVTKPGGVTVTRTFDALNRLTAETGAGAESATTAHSFGYDDVGRLTSAGGDTFGYDDRDHLVSTSGPSGTASFTYDGDGRMKTRTDKAGTAAYDYDAGSRLKTVRDPLTGGTSIYSYDSMDQLKGVDYGGAKRAFDYDDLHRPASDTLTNTAGAVLAAVTYGYDDADRLTSKTTTGTAGAGANTYGYDLAGRLTSWNSVAYEYDDAGNRTKAGTAAAAYDARNQLVSDGSAGYAYSARGTLKSRTPTGGSASATSYDAFDRMISDGAATYAYDGLDRVASAAGRAFSYSGLGNTPAAAGDELYGRDPAGDIVSVAGLYAYTDRHGDLTATFTGAGALTDSVAYDPYGKVVASSGTKRGVGYQGGWTDPATGKVNMAARWYDPGTGAFPSRDTLEVDPMPSVKGNRFTYADGDPLGRVDPTGHFGCPAFVCGTAKDVIKVVKVNIARPVWNAADYILVGGGEVGAAARGSRFCGPVWLYCLAAVGVTAGVAYYAAKWWKNNWWKGWPDGSGPYIDYPDGGSSPGKGKSGDPDGDGDPDPGKHGSPRKTPKADPPPPPPPTPQELADIAAKTRATRPGPIDHDRLPGPAGTSLADALDKGLTHRVDNAIDKILDRVGVAFTPTEAGAGDGQPNGGLDPAPHVVGGCSGVFGADAMQDCRVDPGPAVPQDPAVQLDPCRGVTGAGSACLAAGESPLSNARDGGGDGAGTLGMSADDSFRLARAGDRPRWGARLPMNMDTVRRVAQDWDIRIDDLTIRIDKRIDGLAGVTLPNQAVLLRRAAFRSEELLARTLAHERFHVEDLRAGGAYPTSQEEAEPYEERAYAFEDDWWANHPRNR</sequence>
<feature type="compositionally biased region" description="Pro residues" evidence="5">
    <location>
        <begin position="2918"/>
        <end position="2928"/>
    </location>
</feature>
<dbReference type="PANTHER" id="PTHR32305">
    <property type="match status" value="1"/>
</dbReference>
<dbReference type="NCBIfam" id="NF033679">
    <property type="entry name" value="DNRLRE_dom"/>
    <property type="match status" value="1"/>
</dbReference>
<dbReference type="EMBL" id="JBHMBW010000062">
    <property type="protein sequence ID" value="MFB9629645.1"/>
    <property type="molecule type" value="Genomic_DNA"/>
</dbReference>
<evidence type="ECO:0000259" key="6">
    <source>
        <dbReference type="Pfam" id="PF20148"/>
    </source>
</evidence>
<evidence type="ECO:0000256" key="3">
    <source>
        <dbReference type="ARBA" id="ARBA00022729"/>
    </source>
</evidence>
<dbReference type="Pfam" id="PF24517">
    <property type="entry name" value="CBM96"/>
    <property type="match status" value="1"/>
</dbReference>
<dbReference type="Proteomes" id="UP001589532">
    <property type="component" value="Unassembled WGS sequence"/>
</dbReference>
<gene>
    <name evidence="9" type="ORF">ACFFSA_41790</name>
</gene>
<dbReference type="InterPro" id="IPR045351">
    <property type="entry name" value="DUF6531"/>
</dbReference>
<dbReference type="NCBIfam" id="TIGR01643">
    <property type="entry name" value="YD_repeat_2x"/>
    <property type="match status" value="9"/>
</dbReference>
<dbReference type="InterPro" id="IPR001791">
    <property type="entry name" value="Laminin_G"/>
</dbReference>
<feature type="domain" description="Teneurin-like YD-shell" evidence="8">
    <location>
        <begin position="2503"/>
        <end position="2760"/>
    </location>
</feature>
<dbReference type="Gene3D" id="2.60.120.200">
    <property type="match status" value="2"/>
</dbReference>
<evidence type="ECO:0000256" key="2">
    <source>
        <dbReference type="ARBA" id="ARBA00022525"/>
    </source>
</evidence>
<dbReference type="InterPro" id="IPR050708">
    <property type="entry name" value="T6SS_VgrG/RHS"/>
</dbReference>
<evidence type="ECO:0000256" key="5">
    <source>
        <dbReference type="SAM" id="MobiDB-lite"/>
    </source>
</evidence>
<organism evidence="9 10">
    <name type="scientific">Nonomuraea helvata</name>
    <dbReference type="NCBI Taxonomy" id="37484"/>
    <lineage>
        <taxon>Bacteria</taxon>
        <taxon>Bacillati</taxon>
        <taxon>Actinomycetota</taxon>
        <taxon>Actinomycetes</taxon>
        <taxon>Streptosporangiales</taxon>
        <taxon>Streptosporangiaceae</taxon>
        <taxon>Nonomuraea</taxon>
    </lineage>
</organism>
<dbReference type="InterPro" id="IPR031325">
    <property type="entry name" value="RHS_repeat"/>
</dbReference>
<feature type="region of interest" description="Disordered" evidence="5">
    <location>
        <begin position="1"/>
        <end position="91"/>
    </location>
</feature>
<dbReference type="InterPro" id="IPR055372">
    <property type="entry name" value="CBM96"/>
</dbReference>
<dbReference type="InterPro" id="IPR056823">
    <property type="entry name" value="TEN-like_YD-shell"/>
</dbReference>
<name>A0ABV5SD97_9ACTN</name>
<reference evidence="9 10" key="1">
    <citation type="submission" date="2024-09" db="EMBL/GenBank/DDBJ databases">
        <authorList>
            <person name="Sun Q."/>
            <person name="Mori K."/>
        </authorList>
    </citation>
    <scope>NUCLEOTIDE SEQUENCE [LARGE SCALE GENOMIC DNA]</scope>
    <source>
        <strain evidence="9 10">JCM 3143</strain>
    </source>
</reference>
<evidence type="ECO:0000259" key="7">
    <source>
        <dbReference type="Pfam" id="PF24517"/>
    </source>
</evidence>
<dbReference type="Pfam" id="PF13385">
    <property type="entry name" value="Laminin_G_3"/>
    <property type="match status" value="2"/>
</dbReference>